<keyword evidence="3" id="KW-0547">Nucleotide-binding</keyword>
<dbReference type="InterPro" id="IPR002182">
    <property type="entry name" value="NB-ARC"/>
</dbReference>
<keyword evidence="2" id="KW-0677">Repeat</keyword>
<feature type="compositionally biased region" description="Basic and acidic residues" evidence="7">
    <location>
        <begin position="150"/>
        <end position="161"/>
    </location>
</feature>
<dbReference type="InterPro" id="IPR026906">
    <property type="entry name" value="LRR_5"/>
</dbReference>
<dbReference type="FunFam" id="3.40.50.300:FF:001091">
    <property type="entry name" value="Probable disease resistance protein At1g61300"/>
    <property type="match status" value="1"/>
</dbReference>
<dbReference type="GO" id="GO:0005524">
    <property type="term" value="F:ATP binding"/>
    <property type="evidence" value="ECO:0007669"/>
    <property type="project" value="UniProtKB-KW"/>
</dbReference>
<dbReference type="Pfam" id="PF25019">
    <property type="entry name" value="LRR_R13L1-DRL21"/>
    <property type="match status" value="1"/>
</dbReference>
<evidence type="ECO:0000256" key="4">
    <source>
        <dbReference type="ARBA" id="ARBA00022821"/>
    </source>
</evidence>
<dbReference type="Gramene" id="PRQ38463">
    <property type="protein sequence ID" value="PRQ38463"/>
    <property type="gene ID" value="RchiOBHm_Chr4g0414191"/>
</dbReference>
<sequence length="1497" mass="167386">MAAEFVLTFAAEGILTKVSLLASRELTLSWGFKAELKKLGESLSSIQDLLRGAADHQDKAVEKWVKKLKGIAHEADEVLDEFNYEVLRREVELQNHMKRKVLNFLSASNPLLFRLKMARKIKKINDALVELKNDAAPINLVAKPSPGGEQPDRDQTDSVFENDEKVVGREDVVSKIVESLTNSNNQQHLSVMAVVGMPGLGKTTVAKSVYNEPAIDTHFHKKIWVCVSNTFDVDVILSQMLESLTRHTAAGMKNRDALINSLRDELTEKKYVLILDDVWSGDKSKWESLKSCLSKLNSSPGSSIIITTRRADVASIAETSIAKILPRPELRYLSDEECWSILKQRALNLEVNDVIDADRERIGRAIAEKCGGVPLAAKVLGSIMRSKTSRDEWLEIQESEIWDLPGEEDRIMSVLKLSFNNLKSLPLKQCFAYCSMLKKDFEVERDNLIQLWMAQGLLQLSTDNHDEMEDTGKKYFDTLLKNSLFQEVTKGSTITKYTMHDLVHDLAEEVSKSESLTQDLNDTCEVRHVARIPPSTLENLSEVTVRRLHSLFSNDQVPDIIFCKVRVLRVLSLQGPKIQELSNSFGKLKHLRYLDVSYSRIKALPKSIGKLYNLQTLRMQGTYNLKEAPREMQNLINLRHLYFEKLMEFPAGIFRGLANLRTLSYVNVGKEMGLGIEELVGLNQLKGELIIRNLENIRDEEEAKKAKLEDKKNVLELSYVWARSRSNPEGLESRPRSNINDENVLEGLKPHTKLESLRIENFMGDKFPSWMMRNPLPLNNLKKVRLFGCRRCEGLPILGHLPGLGHVEISEMHNLKRLGSELYGYNPRAASREKETMVLFPALKTLIIRQCGELTEWMEAPTTMTSSTSKVVVFPCLEKLTLGSCPLLRNAPSHFPSLKELSIWGMDSEKPMASICNEVSTLTSLKIDNIKGLTSLSSEMLKKNKNLTSLEIWNCDEMIRIAPNVFGCCANLRELKIRNCKKLEHLAEGLDTLPLLEKLTIDGCPTLEFIPIDHDMASLRELEIEDCDGLSSIGLLDHCTSLQELEISGCGNLTSIPISQGLASLHKLDIWNCDALSSIGILDHCTSRQELEISRCGNLTSIPISQGLASLRELEIVDCDGLSSIGLLDHCTSLQESKIWGCRNLTSIPISQGLASLRKLDIWKCDGLSSIGILDHCTSLQELKIRRCRNLTSIPISQGLASLRKLDIWNCDGLSSIGILDHCTSRQELEISGCGNLTSIPISQGLASLRELEIVDCDGLSSIGLLDHCTSLQELKIWGGRNLTSIPISQGLASLRKLDIWKCDGLSSIGILDHCTSLQELKIRRCRNLTSIPISQGLASLRKLDIWNCDRLSSIGILDHCTSLQELEISGCGNLTSIPISQGLASLRELEIVDCDGLSSIGLLDHCTSLQELKIWGCRNLTSIPISQGLASLRKLDVWKCDGLSSIGILDHCTSLQELKIRRCRNLTSIPISQGLASLRNLDILRVWWVNSPTVRD</sequence>
<evidence type="ECO:0000259" key="9">
    <source>
        <dbReference type="Pfam" id="PF18052"/>
    </source>
</evidence>
<dbReference type="OMA" id="KLDIWNC"/>
<evidence type="ECO:0000256" key="5">
    <source>
        <dbReference type="ARBA" id="ARBA00022840"/>
    </source>
</evidence>
<dbReference type="PANTHER" id="PTHR36766:SF70">
    <property type="entry name" value="DISEASE RESISTANCE PROTEIN RGA4"/>
    <property type="match status" value="1"/>
</dbReference>
<keyword evidence="1" id="KW-0433">Leucine-rich repeat</keyword>
<comment type="caution">
    <text evidence="13">The sequence shown here is derived from an EMBL/GenBank/DDBJ whole genome shotgun (WGS) entry which is preliminary data.</text>
</comment>
<dbReference type="GO" id="GO:0051707">
    <property type="term" value="P:response to other organism"/>
    <property type="evidence" value="ECO:0007669"/>
    <property type="project" value="UniProtKB-ARBA"/>
</dbReference>
<dbReference type="GO" id="GO:0016787">
    <property type="term" value="F:hydrolase activity"/>
    <property type="evidence" value="ECO:0007669"/>
    <property type="project" value="UniProtKB-KW"/>
</dbReference>
<dbReference type="InterPro" id="IPR036388">
    <property type="entry name" value="WH-like_DNA-bd_sf"/>
</dbReference>
<feature type="domain" description="R13L1/DRL21-like LRR repeat region" evidence="12">
    <location>
        <begin position="676"/>
        <end position="812"/>
    </location>
</feature>
<feature type="domain" description="NB-ARC" evidence="8">
    <location>
        <begin position="170"/>
        <end position="348"/>
    </location>
</feature>
<evidence type="ECO:0000256" key="6">
    <source>
        <dbReference type="SAM" id="Coils"/>
    </source>
</evidence>
<evidence type="ECO:0000259" key="12">
    <source>
        <dbReference type="Pfam" id="PF25019"/>
    </source>
</evidence>
<keyword evidence="14" id="KW-1185">Reference proteome</keyword>
<evidence type="ECO:0000259" key="11">
    <source>
        <dbReference type="Pfam" id="PF23559"/>
    </source>
</evidence>
<dbReference type="InterPro" id="IPR058922">
    <property type="entry name" value="WHD_DRP"/>
</dbReference>
<evidence type="ECO:0000259" key="8">
    <source>
        <dbReference type="Pfam" id="PF00931"/>
    </source>
</evidence>
<dbReference type="Gene3D" id="1.10.8.430">
    <property type="entry name" value="Helical domain of apoptotic protease-activating factors"/>
    <property type="match status" value="1"/>
</dbReference>
<evidence type="ECO:0000313" key="13">
    <source>
        <dbReference type="EMBL" id="PRQ38463.1"/>
    </source>
</evidence>
<keyword evidence="13" id="KW-0378">Hydrolase</keyword>
<dbReference type="InterPro" id="IPR032675">
    <property type="entry name" value="LRR_dom_sf"/>
</dbReference>
<dbReference type="Pfam" id="PF23559">
    <property type="entry name" value="WHD_DRP"/>
    <property type="match status" value="1"/>
</dbReference>
<proteinExistence type="predicted"/>
<feature type="domain" description="Disease resistance protein winged helix" evidence="11">
    <location>
        <begin position="438"/>
        <end position="507"/>
    </location>
</feature>
<protein>
    <submittedName>
        <fullName evidence="13">Putative P-loop containing nucleoside triphosphate hydrolase, leucine-rich repeat domain, L</fullName>
    </submittedName>
</protein>
<evidence type="ECO:0000256" key="3">
    <source>
        <dbReference type="ARBA" id="ARBA00022741"/>
    </source>
</evidence>
<dbReference type="Gene3D" id="1.10.10.10">
    <property type="entry name" value="Winged helix-like DNA-binding domain superfamily/Winged helix DNA-binding domain"/>
    <property type="match status" value="1"/>
</dbReference>
<dbReference type="InterPro" id="IPR042197">
    <property type="entry name" value="Apaf_helical"/>
</dbReference>
<dbReference type="PRINTS" id="PR00364">
    <property type="entry name" value="DISEASERSIST"/>
</dbReference>
<dbReference type="InterPro" id="IPR027417">
    <property type="entry name" value="P-loop_NTPase"/>
</dbReference>
<dbReference type="InterPro" id="IPR057135">
    <property type="entry name" value="At4g27190-like_LRR"/>
</dbReference>
<evidence type="ECO:0000256" key="1">
    <source>
        <dbReference type="ARBA" id="ARBA00022614"/>
    </source>
</evidence>
<dbReference type="InterPro" id="IPR041118">
    <property type="entry name" value="Rx_N"/>
</dbReference>
<organism evidence="13 14">
    <name type="scientific">Rosa chinensis</name>
    <name type="common">China rose</name>
    <dbReference type="NCBI Taxonomy" id="74649"/>
    <lineage>
        <taxon>Eukaryota</taxon>
        <taxon>Viridiplantae</taxon>
        <taxon>Streptophyta</taxon>
        <taxon>Embryophyta</taxon>
        <taxon>Tracheophyta</taxon>
        <taxon>Spermatophyta</taxon>
        <taxon>Magnoliopsida</taxon>
        <taxon>eudicotyledons</taxon>
        <taxon>Gunneridae</taxon>
        <taxon>Pentapetalae</taxon>
        <taxon>rosids</taxon>
        <taxon>fabids</taxon>
        <taxon>Rosales</taxon>
        <taxon>Rosaceae</taxon>
        <taxon>Rosoideae</taxon>
        <taxon>Rosoideae incertae sedis</taxon>
        <taxon>Rosa</taxon>
    </lineage>
</organism>
<dbReference type="Proteomes" id="UP000238479">
    <property type="component" value="Chromosome 4"/>
</dbReference>
<reference evidence="13 14" key="1">
    <citation type="journal article" date="2018" name="Nat. Genet.">
        <title>The Rosa genome provides new insights in the design of modern roses.</title>
        <authorList>
            <person name="Bendahmane M."/>
        </authorList>
    </citation>
    <scope>NUCLEOTIDE SEQUENCE [LARGE SCALE GENOMIC DNA]</scope>
    <source>
        <strain evidence="14">cv. Old Blush</strain>
    </source>
</reference>
<dbReference type="Gene3D" id="3.80.10.10">
    <property type="entry name" value="Ribonuclease Inhibitor"/>
    <property type="match status" value="6"/>
</dbReference>
<feature type="coiled-coil region" evidence="6">
    <location>
        <begin position="691"/>
        <end position="718"/>
    </location>
</feature>
<dbReference type="PANTHER" id="PTHR36766">
    <property type="entry name" value="PLANT BROAD-SPECTRUM MILDEW RESISTANCE PROTEIN RPW8"/>
    <property type="match status" value="1"/>
</dbReference>
<dbReference type="InterPro" id="IPR006553">
    <property type="entry name" value="Leu-rich_rpt_Cys-con_subtyp"/>
</dbReference>
<dbReference type="SUPFAM" id="SSF52058">
    <property type="entry name" value="L domain-like"/>
    <property type="match status" value="3"/>
</dbReference>
<dbReference type="Gene3D" id="1.20.5.4130">
    <property type="match status" value="1"/>
</dbReference>
<dbReference type="SUPFAM" id="SSF52540">
    <property type="entry name" value="P-loop containing nucleoside triphosphate hydrolases"/>
    <property type="match status" value="1"/>
</dbReference>
<dbReference type="InterPro" id="IPR056789">
    <property type="entry name" value="LRR_R13L1-DRL21"/>
</dbReference>
<feature type="domain" description="Disease resistance protein At4g27190-like leucine-rich repeats" evidence="10">
    <location>
        <begin position="1089"/>
        <end position="1212"/>
    </location>
</feature>
<dbReference type="Pfam" id="PF00931">
    <property type="entry name" value="NB-ARC"/>
    <property type="match status" value="1"/>
</dbReference>
<dbReference type="Pfam" id="PF18052">
    <property type="entry name" value="Rx_N"/>
    <property type="match status" value="1"/>
</dbReference>
<dbReference type="GO" id="GO:0043531">
    <property type="term" value="F:ADP binding"/>
    <property type="evidence" value="ECO:0007669"/>
    <property type="project" value="InterPro"/>
</dbReference>
<dbReference type="EMBL" id="PDCK01000042">
    <property type="protein sequence ID" value="PRQ38463.1"/>
    <property type="molecule type" value="Genomic_DNA"/>
</dbReference>
<keyword evidence="4" id="KW-0611">Plant defense</keyword>
<keyword evidence="6" id="KW-0175">Coiled coil</keyword>
<dbReference type="Gene3D" id="3.40.50.300">
    <property type="entry name" value="P-loop containing nucleotide triphosphate hydrolases"/>
    <property type="match status" value="1"/>
</dbReference>
<evidence type="ECO:0000256" key="7">
    <source>
        <dbReference type="SAM" id="MobiDB-lite"/>
    </source>
</evidence>
<name>A0A2P6QW90_ROSCH</name>
<dbReference type="OrthoDB" id="1166366at2759"/>
<keyword evidence="5" id="KW-0067">ATP-binding</keyword>
<evidence type="ECO:0000259" key="10">
    <source>
        <dbReference type="Pfam" id="PF23247"/>
    </source>
</evidence>
<feature type="domain" description="Disease resistance N-terminal" evidence="9">
    <location>
        <begin position="14"/>
        <end position="96"/>
    </location>
</feature>
<gene>
    <name evidence="13" type="ORF">RchiOBHm_Chr4g0414191</name>
</gene>
<dbReference type="SMART" id="SM00367">
    <property type="entry name" value="LRR_CC"/>
    <property type="match status" value="12"/>
</dbReference>
<accession>A0A2P6QW90</accession>
<evidence type="ECO:0000256" key="2">
    <source>
        <dbReference type="ARBA" id="ARBA00022737"/>
    </source>
</evidence>
<dbReference type="Pfam" id="PF13306">
    <property type="entry name" value="LRR_5"/>
    <property type="match status" value="1"/>
</dbReference>
<dbReference type="GO" id="GO:0006952">
    <property type="term" value="P:defense response"/>
    <property type="evidence" value="ECO:0007669"/>
    <property type="project" value="UniProtKB-KW"/>
</dbReference>
<dbReference type="FunFam" id="1.10.10.10:FF:000322">
    <property type="entry name" value="Probable disease resistance protein At1g63360"/>
    <property type="match status" value="1"/>
</dbReference>
<dbReference type="Pfam" id="PF23247">
    <property type="entry name" value="LRR_RPS2"/>
    <property type="match status" value="2"/>
</dbReference>
<feature type="region of interest" description="Disordered" evidence="7">
    <location>
        <begin position="140"/>
        <end position="161"/>
    </location>
</feature>
<evidence type="ECO:0000313" key="14">
    <source>
        <dbReference type="Proteomes" id="UP000238479"/>
    </source>
</evidence>
<feature type="domain" description="Disease resistance protein At4g27190-like leucine-rich repeats" evidence="10">
    <location>
        <begin position="917"/>
        <end position="1028"/>
    </location>
</feature>